<dbReference type="InterPro" id="IPR000092">
    <property type="entry name" value="Polyprenyl_synt"/>
</dbReference>
<comment type="similarity">
    <text evidence="2 12">Belongs to the FPP/GGPP synthase family.</text>
</comment>
<keyword evidence="7" id="KW-0460">Magnesium</keyword>
<sequence length="292" mass="31766">MNKELTQAMQQVETLMEQLVLASTNDELLAKSMCYSLEAGGKRIRPRIFLATLQAFGVPLEEEALKIAAVIEMMHTYSLIHDDLPSVDDDDLRRGKPTNHKVFGEAMALFAGDALLTLCFEILAQLNLPASIKTQLIAHLAKAAGPSGIVAGQASDVQAEKQHVPLERLVQIHERKTGALLQYCFVAAGIVASGTNEQLTLLQTLGMDVGIAFQVRDDLLDVLATTQELGKIAGRDLELEKSTYPALLGIQGAKQALADYLLKAKQACQTLSEGGMDMTELVKIIEKLELRN</sequence>
<dbReference type="SFLD" id="SFLDG01017">
    <property type="entry name" value="Polyprenyl_Transferase_Like"/>
    <property type="match status" value="1"/>
</dbReference>
<dbReference type="SFLD" id="SFLDS00005">
    <property type="entry name" value="Isoprenoid_Synthase_Type_I"/>
    <property type="match status" value="1"/>
</dbReference>
<keyword evidence="8" id="KW-0414">Isoprene biosynthesis</keyword>
<evidence type="ECO:0000256" key="10">
    <source>
        <dbReference type="ARBA" id="ARBA00032873"/>
    </source>
</evidence>
<dbReference type="PANTHER" id="PTHR43281:SF1">
    <property type="entry name" value="FARNESYL DIPHOSPHATE SYNTHASE"/>
    <property type="match status" value="1"/>
</dbReference>
<evidence type="ECO:0000256" key="12">
    <source>
        <dbReference type="RuleBase" id="RU004466"/>
    </source>
</evidence>
<name>A0A0H2QHN6_9ENTE</name>
<evidence type="ECO:0000256" key="1">
    <source>
        <dbReference type="ARBA" id="ARBA00001946"/>
    </source>
</evidence>
<keyword evidence="6" id="KW-0479">Metal-binding</keyword>
<evidence type="ECO:0000256" key="6">
    <source>
        <dbReference type="ARBA" id="ARBA00022723"/>
    </source>
</evidence>
<dbReference type="Pfam" id="PF00348">
    <property type="entry name" value="polyprenyl_synt"/>
    <property type="match status" value="1"/>
</dbReference>
<dbReference type="Proteomes" id="UP000196074">
    <property type="component" value="Unassembled WGS sequence"/>
</dbReference>
<dbReference type="PROSITE" id="PS00444">
    <property type="entry name" value="POLYPRENYL_SYNTHASE_2"/>
    <property type="match status" value="1"/>
</dbReference>
<dbReference type="RefSeq" id="WP_047242358.1">
    <property type="nucleotide sequence ID" value="NZ_CP010060.1"/>
</dbReference>
<dbReference type="GO" id="GO:0005737">
    <property type="term" value="C:cytoplasm"/>
    <property type="evidence" value="ECO:0007669"/>
    <property type="project" value="UniProtKB-ARBA"/>
</dbReference>
<proteinExistence type="inferred from homology"/>
<accession>A0A0H2QHN6</accession>
<evidence type="ECO:0000313" key="14">
    <source>
        <dbReference type="Proteomes" id="UP000196074"/>
    </source>
</evidence>
<dbReference type="FunFam" id="1.10.600.10:FF:000001">
    <property type="entry name" value="Geranylgeranyl diphosphate synthase"/>
    <property type="match status" value="1"/>
</dbReference>
<gene>
    <name evidence="13" type="ORF">B5E88_03665</name>
</gene>
<dbReference type="EC" id="2.5.1.10" evidence="3"/>
<dbReference type="Gene3D" id="1.10.600.10">
    <property type="entry name" value="Farnesyl Diphosphate Synthase"/>
    <property type="match status" value="1"/>
</dbReference>
<dbReference type="GO" id="GO:0016114">
    <property type="term" value="P:terpenoid biosynthetic process"/>
    <property type="evidence" value="ECO:0007669"/>
    <property type="project" value="UniProtKB-ARBA"/>
</dbReference>
<evidence type="ECO:0000256" key="5">
    <source>
        <dbReference type="ARBA" id="ARBA00022679"/>
    </source>
</evidence>
<evidence type="ECO:0000256" key="2">
    <source>
        <dbReference type="ARBA" id="ARBA00006706"/>
    </source>
</evidence>
<dbReference type="InterPro" id="IPR033749">
    <property type="entry name" value="Polyprenyl_synt_CS"/>
</dbReference>
<dbReference type="InterPro" id="IPR053378">
    <property type="entry name" value="Prenyl_diphosphate_synthase"/>
</dbReference>
<dbReference type="GO" id="GO:0046872">
    <property type="term" value="F:metal ion binding"/>
    <property type="evidence" value="ECO:0007669"/>
    <property type="project" value="UniProtKB-KW"/>
</dbReference>
<protein>
    <recommendedName>
        <fullName evidence="4">Farnesyl diphosphate synthase</fullName>
        <ecNumber evidence="3">2.5.1.10</ecNumber>
    </recommendedName>
    <alternativeName>
        <fullName evidence="10">(2E,6E)-farnesyl diphosphate synthase</fullName>
    </alternativeName>
    <alternativeName>
        <fullName evidence="9">Geranyltranstransferase</fullName>
    </alternativeName>
</protein>
<keyword evidence="5 12" id="KW-0808">Transferase</keyword>
<dbReference type="GO" id="GO:0004337">
    <property type="term" value="F:(2E,6E)-farnesyl diphosphate synthase activity"/>
    <property type="evidence" value="ECO:0007669"/>
    <property type="project" value="UniProtKB-EC"/>
</dbReference>
<organism evidence="13 14">
    <name type="scientific">Enterococcus cecorum</name>
    <dbReference type="NCBI Taxonomy" id="44008"/>
    <lineage>
        <taxon>Bacteria</taxon>
        <taxon>Bacillati</taxon>
        <taxon>Bacillota</taxon>
        <taxon>Bacilli</taxon>
        <taxon>Lactobacillales</taxon>
        <taxon>Enterococcaceae</taxon>
        <taxon>Enterococcus</taxon>
    </lineage>
</organism>
<comment type="cofactor">
    <cofactor evidence="1">
        <name>Mg(2+)</name>
        <dbReference type="ChEBI" id="CHEBI:18420"/>
    </cofactor>
</comment>
<evidence type="ECO:0000256" key="8">
    <source>
        <dbReference type="ARBA" id="ARBA00023229"/>
    </source>
</evidence>
<dbReference type="NCBIfam" id="NF045485">
    <property type="entry name" value="FPPsyn"/>
    <property type="match status" value="1"/>
</dbReference>
<dbReference type="PROSITE" id="PS00723">
    <property type="entry name" value="POLYPRENYL_SYNTHASE_1"/>
    <property type="match status" value="1"/>
</dbReference>
<dbReference type="AlphaFoldDB" id="A0A0H2QHN6"/>
<evidence type="ECO:0000256" key="11">
    <source>
        <dbReference type="ARBA" id="ARBA00049399"/>
    </source>
</evidence>
<evidence type="ECO:0000256" key="4">
    <source>
        <dbReference type="ARBA" id="ARBA00015100"/>
    </source>
</evidence>
<reference evidence="14" key="1">
    <citation type="submission" date="2017-04" db="EMBL/GenBank/DDBJ databases">
        <title>Function of individual gut microbiota members based on whole genome sequencing of pure cultures obtained from chicken caecum.</title>
        <authorList>
            <person name="Medvecky M."/>
            <person name="Cejkova D."/>
            <person name="Polansky O."/>
            <person name="Karasova D."/>
            <person name="Kubasova T."/>
            <person name="Cizek A."/>
            <person name="Rychlik I."/>
        </authorList>
    </citation>
    <scope>NUCLEOTIDE SEQUENCE [LARGE SCALE GENOMIC DNA]</scope>
    <source>
        <strain evidence="14">An144</strain>
    </source>
</reference>
<dbReference type="PANTHER" id="PTHR43281">
    <property type="entry name" value="FARNESYL DIPHOSPHATE SYNTHASE"/>
    <property type="match status" value="1"/>
</dbReference>
<dbReference type="CDD" id="cd00685">
    <property type="entry name" value="Trans_IPPS_HT"/>
    <property type="match status" value="1"/>
</dbReference>
<evidence type="ECO:0000313" key="13">
    <source>
        <dbReference type="EMBL" id="OUQ11044.1"/>
    </source>
</evidence>
<dbReference type="InterPro" id="IPR008949">
    <property type="entry name" value="Isoprenoid_synthase_dom_sf"/>
</dbReference>
<comment type="caution">
    <text evidence="13">The sequence shown here is derived from an EMBL/GenBank/DDBJ whole genome shotgun (WGS) entry which is preliminary data.</text>
</comment>
<dbReference type="SUPFAM" id="SSF48576">
    <property type="entry name" value="Terpenoid synthases"/>
    <property type="match status" value="1"/>
</dbReference>
<evidence type="ECO:0000256" key="9">
    <source>
        <dbReference type="ARBA" id="ARBA00032380"/>
    </source>
</evidence>
<evidence type="ECO:0000256" key="3">
    <source>
        <dbReference type="ARBA" id="ARBA00012439"/>
    </source>
</evidence>
<dbReference type="EMBL" id="NFLC01000005">
    <property type="protein sequence ID" value="OUQ11044.1"/>
    <property type="molecule type" value="Genomic_DNA"/>
</dbReference>
<evidence type="ECO:0000256" key="7">
    <source>
        <dbReference type="ARBA" id="ARBA00022842"/>
    </source>
</evidence>
<comment type="catalytic activity">
    <reaction evidence="11">
        <text>isopentenyl diphosphate + (2E)-geranyl diphosphate = (2E,6E)-farnesyl diphosphate + diphosphate</text>
        <dbReference type="Rhea" id="RHEA:19361"/>
        <dbReference type="ChEBI" id="CHEBI:33019"/>
        <dbReference type="ChEBI" id="CHEBI:58057"/>
        <dbReference type="ChEBI" id="CHEBI:128769"/>
        <dbReference type="ChEBI" id="CHEBI:175763"/>
        <dbReference type="EC" id="2.5.1.10"/>
    </reaction>
</comment>